<feature type="signal peptide" evidence="2">
    <location>
        <begin position="1"/>
        <end position="22"/>
    </location>
</feature>
<comment type="caution">
    <text evidence="3">The sequence shown here is derived from an EMBL/GenBank/DDBJ whole genome shotgun (WGS) entry which is preliminary data.</text>
</comment>
<accession>A0AAE3DAV5</accession>
<dbReference type="Proteomes" id="UP001198220">
    <property type="component" value="Unassembled WGS sequence"/>
</dbReference>
<feature type="region of interest" description="Disordered" evidence="1">
    <location>
        <begin position="35"/>
        <end position="70"/>
    </location>
</feature>
<gene>
    <name evidence="3" type="ORF">LKD36_13990</name>
</gene>
<sequence length="116" mass="12876">MKKRMIKLMTIFCMAGILTVNPAIIGLAEEAEAVGADVSEGTEEVEEKSVEEETEPEEEPAAEEDSVENNQVVITSTEENVPAVMDLLPDVVKYVEKNWNDNDSSPKKIHIKMINK</sequence>
<reference evidence="3 4" key="1">
    <citation type="submission" date="2021-10" db="EMBL/GenBank/DDBJ databases">
        <title>Anaerobic single-cell dispensing facilitates the cultivation of human gut bacteria.</title>
        <authorList>
            <person name="Afrizal A."/>
        </authorList>
    </citation>
    <scope>NUCLEOTIDE SEQUENCE [LARGE SCALE GENOMIC DNA]</scope>
    <source>
        <strain evidence="3 4">CLA-AA-H276</strain>
    </source>
</reference>
<name>A0AAE3DAV5_9FIRM</name>
<evidence type="ECO:0000313" key="4">
    <source>
        <dbReference type="Proteomes" id="UP001198220"/>
    </source>
</evidence>
<proteinExistence type="predicted"/>
<protein>
    <submittedName>
        <fullName evidence="3">Uncharacterized protein</fullName>
    </submittedName>
</protein>
<feature type="chain" id="PRO_5041998710" evidence="2">
    <location>
        <begin position="23"/>
        <end position="116"/>
    </location>
</feature>
<dbReference type="EMBL" id="JAJEPS010000017">
    <property type="protein sequence ID" value="MCC2127278.1"/>
    <property type="molecule type" value="Genomic_DNA"/>
</dbReference>
<keyword evidence="2" id="KW-0732">Signal</keyword>
<feature type="compositionally biased region" description="Acidic residues" evidence="1">
    <location>
        <begin position="40"/>
        <end position="67"/>
    </location>
</feature>
<evidence type="ECO:0000256" key="2">
    <source>
        <dbReference type="SAM" id="SignalP"/>
    </source>
</evidence>
<dbReference type="RefSeq" id="WP_308459969.1">
    <property type="nucleotide sequence ID" value="NZ_JAJEPS010000017.1"/>
</dbReference>
<keyword evidence="4" id="KW-1185">Reference proteome</keyword>
<organism evidence="3 4">
    <name type="scientific">Hominiventricola filiformis</name>
    <dbReference type="NCBI Taxonomy" id="2885352"/>
    <lineage>
        <taxon>Bacteria</taxon>
        <taxon>Bacillati</taxon>
        <taxon>Bacillota</taxon>
        <taxon>Clostridia</taxon>
        <taxon>Lachnospirales</taxon>
        <taxon>Lachnospiraceae</taxon>
        <taxon>Hominiventricola</taxon>
    </lineage>
</organism>
<evidence type="ECO:0000313" key="3">
    <source>
        <dbReference type="EMBL" id="MCC2127278.1"/>
    </source>
</evidence>
<evidence type="ECO:0000256" key="1">
    <source>
        <dbReference type="SAM" id="MobiDB-lite"/>
    </source>
</evidence>
<dbReference type="AlphaFoldDB" id="A0AAE3DAV5"/>